<dbReference type="Gene3D" id="2.40.160.20">
    <property type="match status" value="1"/>
</dbReference>
<dbReference type="SUPFAM" id="SSF56925">
    <property type="entry name" value="OMPA-like"/>
    <property type="match status" value="1"/>
</dbReference>
<dbReference type="EMBL" id="CACVAS010000107">
    <property type="protein sequence ID" value="CAA6819450.1"/>
    <property type="molecule type" value="Genomic_DNA"/>
</dbReference>
<proteinExistence type="predicted"/>
<evidence type="ECO:0008006" key="2">
    <source>
        <dbReference type="Google" id="ProtNLM"/>
    </source>
</evidence>
<organism evidence="1">
    <name type="scientific">uncultured Sulfurovum sp</name>
    <dbReference type="NCBI Taxonomy" id="269237"/>
    <lineage>
        <taxon>Bacteria</taxon>
        <taxon>Pseudomonadati</taxon>
        <taxon>Campylobacterota</taxon>
        <taxon>Epsilonproteobacteria</taxon>
        <taxon>Campylobacterales</taxon>
        <taxon>Sulfurovaceae</taxon>
        <taxon>Sulfurovum</taxon>
        <taxon>environmental samples</taxon>
    </lineage>
</organism>
<reference evidence="1" key="1">
    <citation type="submission" date="2020-01" db="EMBL/GenBank/DDBJ databases">
        <authorList>
            <person name="Meier V. D."/>
            <person name="Meier V D."/>
        </authorList>
    </citation>
    <scope>NUCLEOTIDE SEQUENCE</scope>
    <source>
        <strain evidence="1">HLG_WM_MAG_01</strain>
    </source>
</reference>
<dbReference type="InterPro" id="IPR011250">
    <property type="entry name" value="OMP/PagP_B-barrel"/>
</dbReference>
<name>A0A6S6TS45_9BACT</name>
<sequence length="175" mass="19220">MMRKIGIVLFCTVFVGTLYARDITESQKFIGIEAGISEVQGGIASEIDGSTSKGTTFGLRVGARAEEWRTLFSVNNFDDEGRNVEKLLLAVDYLFLGEDALVDYAMQPYIGLNAGYANYESLGVDEDGFLYGGQAGIIVDIVEELSLDIGFRYSLSSSDALDHTQDIIFGMDYKF</sequence>
<protein>
    <recommendedName>
        <fullName evidence="2">Outer membrane protein beta-barrel domain-containing protein</fullName>
    </recommendedName>
</protein>
<accession>A0A6S6TS45</accession>
<gene>
    <name evidence="1" type="ORF">HELGO_WM535</name>
</gene>
<dbReference type="AlphaFoldDB" id="A0A6S6TS45"/>
<evidence type="ECO:0000313" key="1">
    <source>
        <dbReference type="EMBL" id="CAA6819450.1"/>
    </source>
</evidence>